<dbReference type="Gene3D" id="3.40.50.1000">
    <property type="entry name" value="HAD superfamily/HAD-like"/>
    <property type="match status" value="1"/>
</dbReference>
<dbReference type="InterPro" id="IPR006379">
    <property type="entry name" value="HAD-SF_hydro_IIB"/>
</dbReference>
<keyword evidence="2" id="KW-1185">Reference proteome</keyword>
<dbReference type="PANTHER" id="PTHR10000">
    <property type="entry name" value="PHOSPHOSERINE PHOSPHATASE"/>
    <property type="match status" value="1"/>
</dbReference>
<gene>
    <name evidence="1" type="ORF">ACFSC9_11705</name>
</gene>
<dbReference type="SUPFAM" id="SSF56784">
    <property type="entry name" value="HAD-like"/>
    <property type="match status" value="1"/>
</dbReference>
<dbReference type="Proteomes" id="UP001597233">
    <property type="component" value="Unassembled WGS sequence"/>
</dbReference>
<dbReference type="InterPro" id="IPR036412">
    <property type="entry name" value="HAD-like_sf"/>
</dbReference>
<dbReference type="Pfam" id="PF08282">
    <property type="entry name" value="Hydrolase_3"/>
    <property type="match status" value="1"/>
</dbReference>
<dbReference type="SFLD" id="SFLDG01140">
    <property type="entry name" value="C2.B:_Phosphomannomutase_and_P"/>
    <property type="match status" value="1"/>
</dbReference>
<dbReference type="RefSeq" id="WP_347323469.1">
    <property type="nucleotide sequence ID" value="NZ_JBCGUH010000001.1"/>
</dbReference>
<proteinExistence type="predicted"/>
<sequence>MIKLVVTDLDGTFLNNQSSFDRELFQSVYARMKQQGIAFAACTGKQCERVEKLFEDVGEGIWILGDSATRIKRDGQLIREFTLERELAQQAIRLITEFDPQLTIIACTSDSAYVHSSIDPAIYDIVKGSYQQVIQVDQLEQIDTPFIKLTVYDPWERSTALREHIEHSMLGQIYIVDSEARWLDITELHTHKGETVRRLQEMLGVSMAETMSFGDGENDIELMGVAEYSFAVRNACENTKQAAQFITRSNEENGVLLTLDKMLSLQALRQSIS</sequence>
<keyword evidence="1" id="KW-0378">Hydrolase</keyword>
<dbReference type="SFLD" id="SFLDS00003">
    <property type="entry name" value="Haloacid_Dehalogenase"/>
    <property type="match status" value="1"/>
</dbReference>
<evidence type="ECO:0000313" key="1">
    <source>
        <dbReference type="EMBL" id="MFD1886188.1"/>
    </source>
</evidence>
<reference evidence="2" key="1">
    <citation type="journal article" date="2019" name="Int. J. Syst. Evol. Microbiol.">
        <title>The Global Catalogue of Microorganisms (GCM) 10K type strain sequencing project: providing services to taxonomists for standard genome sequencing and annotation.</title>
        <authorList>
            <consortium name="The Broad Institute Genomics Platform"/>
            <consortium name="The Broad Institute Genome Sequencing Center for Infectious Disease"/>
            <person name="Wu L."/>
            <person name="Ma J."/>
        </authorList>
    </citation>
    <scope>NUCLEOTIDE SEQUENCE [LARGE SCALE GENOMIC DNA]</scope>
    <source>
        <strain evidence="2">CCUG 54950</strain>
    </source>
</reference>
<dbReference type="EMBL" id="JBHUEH010000014">
    <property type="protein sequence ID" value="MFD1886188.1"/>
    <property type="molecule type" value="Genomic_DNA"/>
</dbReference>
<dbReference type="NCBIfam" id="TIGR01484">
    <property type="entry name" value="HAD-SF-IIB"/>
    <property type="match status" value="1"/>
</dbReference>
<dbReference type="PANTHER" id="PTHR10000:SF53">
    <property type="entry name" value="5-AMINO-6-(5-PHOSPHO-D-RIBITYLAMINO)URACIL PHOSPHATASE YBJI-RELATED"/>
    <property type="match status" value="1"/>
</dbReference>
<dbReference type="GO" id="GO:0016787">
    <property type="term" value="F:hydrolase activity"/>
    <property type="evidence" value="ECO:0007669"/>
    <property type="project" value="UniProtKB-KW"/>
</dbReference>
<dbReference type="InterPro" id="IPR023214">
    <property type="entry name" value="HAD_sf"/>
</dbReference>
<accession>A0ABW4RL48</accession>
<dbReference type="Gene3D" id="3.30.1240.10">
    <property type="match status" value="1"/>
</dbReference>
<dbReference type="InterPro" id="IPR000150">
    <property type="entry name" value="Cof"/>
</dbReference>
<protein>
    <submittedName>
        <fullName evidence="1">Cof-type HAD-IIB family hydrolase</fullName>
    </submittedName>
</protein>
<evidence type="ECO:0000313" key="2">
    <source>
        <dbReference type="Proteomes" id="UP001597233"/>
    </source>
</evidence>
<dbReference type="NCBIfam" id="TIGR00099">
    <property type="entry name" value="Cof-subfamily"/>
    <property type="match status" value="1"/>
</dbReference>
<name>A0ABW4RL48_9BACL</name>
<comment type="caution">
    <text evidence="1">The sequence shown here is derived from an EMBL/GenBank/DDBJ whole genome shotgun (WGS) entry which is preliminary data.</text>
</comment>
<organism evidence="1 2">
    <name type="scientific">Paenibacillus wenxiniae</name>
    <dbReference type="NCBI Taxonomy" id="1636843"/>
    <lineage>
        <taxon>Bacteria</taxon>
        <taxon>Bacillati</taxon>
        <taxon>Bacillota</taxon>
        <taxon>Bacilli</taxon>
        <taxon>Bacillales</taxon>
        <taxon>Paenibacillaceae</taxon>
        <taxon>Paenibacillus</taxon>
    </lineage>
</organism>